<dbReference type="Gramene" id="Bo8g049390.1">
    <property type="protein sequence ID" value="Bo8g049390.1"/>
    <property type="gene ID" value="Bo8g049390"/>
</dbReference>
<dbReference type="EnsemblPlants" id="Bo8g049390.1">
    <property type="protein sequence ID" value="Bo8g049390.1"/>
    <property type="gene ID" value="Bo8g049390"/>
</dbReference>
<evidence type="ECO:0000313" key="1">
    <source>
        <dbReference type="EnsemblPlants" id="Bo8g049390.1"/>
    </source>
</evidence>
<keyword evidence="2" id="KW-1185">Reference proteome</keyword>
<dbReference type="Proteomes" id="UP000032141">
    <property type="component" value="Chromosome C8"/>
</dbReference>
<reference evidence="1" key="2">
    <citation type="submission" date="2015-03" db="UniProtKB">
        <authorList>
            <consortium name="EnsemblPlants"/>
        </authorList>
    </citation>
    <scope>IDENTIFICATION</scope>
</reference>
<dbReference type="AlphaFoldDB" id="A0A0D3DMG6"/>
<reference evidence="1 2" key="1">
    <citation type="journal article" date="2014" name="Genome Biol.">
        <title>Transcriptome and methylome profiling reveals relics of genome dominance in the mesopolyploid Brassica oleracea.</title>
        <authorList>
            <person name="Parkin I.A."/>
            <person name="Koh C."/>
            <person name="Tang H."/>
            <person name="Robinson S.J."/>
            <person name="Kagale S."/>
            <person name="Clarke W.E."/>
            <person name="Town C.D."/>
            <person name="Nixon J."/>
            <person name="Krishnakumar V."/>
            <person name="Bidwell S.L."/>
            <person name="Denoeud F."/>
            <person name="Belcram H."/>
            <person name="Links M.G."/>
            <person name="Just J."/>
            <person name="Clarke C."/>
            <person name="Bender T."/>
            <person name="Huebert T."/>
            <person name="Mason A.S."/>
            <person name="Pires J.C."/>
            <person name="Barker G."/>
            <person name="Moore J."/>
            <person name="Walley P.G."/>
            <person name="Manoli S."/>
            <person name="Batley J."/>
            <person name="Edwards D."/>
            <person name="Nelson M.N."/>
            <person name="Wang X."/>
            <person name="Paterson A.H."/>
            <person name="King G."/>
            <person name="Bancroft I."/>
            <person name="Chalhoub B."/>
            <person name="Sharpe A.G."/>
        </authorList>
    </citation>
    <scope>NUCLEOTIDE SEQUENCE</scope>
    <source>
        <strain evidence="1 2">cv. TO1000</strain>
    </source>
</reference>
<dbReference type="HOGENOM" id="CLU_2501069_0_0_1"/>
<organism evidence="1 2">
    <name type="scientific">Brassica oleracea var. oleracea</name>
    <dbReference type="NCBI Taxonomy" id="109376"/>
    <lineage>
        <taxon>Eukaryota</taxon>
        <taxon>Viridiplantae</taxon>
        <taxon>Streptophyta</taxon>
        <taxon>Embryophyta</taxon>
        <taxon>Tracheophyta</taxon>
        <taxon>Spermatophyta</taxon>
        <taxon>Magnoliopsida</taxon>
        <taxon>eudicotyledons</taxon>
        <taxon>Gunneridae</taxon>
        <taxon>Pentapetalae</taxon>
        <taxon>rosids</taxon>
        <taxon>malvids</taxon>
        <taxon>Brassicales</taxon>
        <taxon>Brassicaceae</taxon>
        <taxon>Brassiceae</taxon>
        <taxon>Brassica</taxon>
    </lineage>
</organism>
<name>A0A0D3DMG6_BRAOL</name>
<sequence>MAHRDEESLHTSLRARALLYEIKSKVAEGESPKLRIAFTRQTDIPTNITNMMGVRIRIRDRQMHEQLKSDLVEHVWRKFGGDENNH</sequence>
<proteinExistence type="predicted"/>
<evidence type="ECO:0000313" key="2">
    <source>
        <dbReference type="Proteomes" id="UP000032141"/>
    </source>
</evidence>
<accession>A0A0D3DMG6</accession>
<protein>
    <submittedName>
        <fullName evidence="1">Uncharacterized protein</fullName>
    </submittedName>
</protein>